<keyword evidence="5" id="KW-0067">ATP-binding</keyword>
<dbReference type="CDD" id="cd18572">
    <property type="entry name" value="ABC_6TM_TAP"/>
    <property type="match status" value="1"/>
</dbReference>
<comment type="caution">
    <text evidence="11">The sequence shown here is derived from an EMBL/GenBank/DDBJ whole genome shotgun (WGS) entry which is preliminary data.</text>
</comment>
<proteinExistence type="predicted"/>
<name>A0AAV1I4H2_9CHLO</name>
<dbReference type="GO" id="GO:0005524">
    <property type="term" value="F:ATP binding"/>
    <property type="evidence" value="ECO:0007669"/>
    <property type="project" value="UniProtKB-KW"/>
</dbReference>
<dbReference type="PROSITE" id="PS50929">
    <property type="entry name" value="ABC_TM1F"/>
    <property type="match status" value="1"/>
</dbReference>
<feature type="domain" description="ABC transmembrane type-1" evidence="10">
    <location>
        <begin position="199"/>
        <end position="481"/>
    </location>
</feature>
<evidence type="ECO:0000259" key="9">
    <source>
        <dbReference type="PROSITE" id="PS50893"/>
    </source>
</evidence>
<evidence type="ECO:0000259" key="10">
    <source>
        <dbReference type="PROSITE" id="PS50929"/>
    </source>
</evidence>
<keyword evidence="2" id="KW-0813">Transport</keyword>
<evidence type="ECO:0000256" key="2">
    <source>
        <dbReference type="ARBA" id="ARBA00022448"/>
    </source>
</evidence>
<evidence type="ECO:0000256" key="6">
    <source>
        <dbReference type="ARBA" id="ARBA00022989"/>
    </source>
</evidence>
<keyword evidence="6 8" id="KW-1133">Transmembrane helix</keyword>
<dbReference type="Gene3D" id="3.40.50.300">
    <property type="entry name" value="P-loop containing nucleotide triphosphate hydrolases"/>
    <property type="match status" value="1"/>
</dbReference>
<dbReference type="SMART" id="SM00382">
    <property type="entry name" value="AAA"/>
    <property type="match status" value="1"/>
</dbReference>
<evidence type="ECO:0000256" key="1">
    <source>
        <dbReference type="ARBA" id="ARBA00004448"/>
    </source>
</evidence>
<feature type="transmembrane region" description="Helical" evidence="8">
    <location>
        <begin position="338"/>
        <end position="359"/>
    </location>
</feature>
<evidence type="ECO:0008006" key="13">
    <source>
        <dbReference type="Google" id="ProtNLM"/>
    </source>
</evidence>
<dbReference type="InterPro" id="IPR017871">
    <property type="entry name" value="ABC_transporter-like_CS"/>
</dbReference>
<reference evidence="11 12" key="1">
    <citation type="submission" date="2023-10" db="EMBL/GenBank/DDBJ databases">
        <authorList>
            <person name="Maclean D."/>
            <person name="Macfadyen A."/>
        </authorList>
    </citation>
    <scope>NUCLEOTIDE SEQUENCE [LARGE SCALE GENOMIC DNA]</scope>
</reference>
<dbReference type="FunFam" id="3.40.50.300:FF:000403">
    <property type="entry name" value="ATP-binding cassette sub-family B member 8, mitochondrial"/>
    <property type="match status" value="1"/>
</dbReference>
<comment type="subcellular location">
    <subcellularLocation>
        <location evidence="1">Mitochondrion inner membrane</location>
        <topology evidence="1">Multi-pass membrane protein</topology>
    </subcellularLocation>
</comment>
<evidence type="ECO:0000256" key="4">
    <source>
        <dbReference type="ARBA" id="ARBA00022741"/>
    </source>
</evidence>
<feature type="transmembrane region" description="Helical" evidence="8">
    <location>
        <begin position="55"/>
        <end position="77"/>
    </location>
</feature>
<accession>A0AAV1I4H2</accession>
<dbReference type="GO" id="GO:0015421">
    <property type="term" value="F:ABC-type oligopeptide transporter activity"/>
    <property type="evidence" value="ECO:0007669"/>
    <property type="project" value="TreeGrafter"/>
</dbReference>
<protein>
    <recommendedName>
        <fullName evidence="13">ATP-binding cassette sub-family B member 9</fullName>
    </recommendedName>
</protein>
<dbReference type="CDD" id="cd03249">
    <property type="entry name" value="ABC_MTABC3_MDL1_MDL2"/>
    <property type="match status" value="1"/>
</dbReference>
<dbReference type="InterPro" id="IPR003439">
    <property type="entry name" value="ABC_transporter-like_ATP-bd"/>
</dbReference>
<dbReference type="PROSITE" id="PS00211">
    <property type="entry name" value="ABC_TRANSPORTER_1"/>
    <property type="match status" value="1"/>
</dbReference>
<dbReference type="InterPro" id="IPR027417">
    <property type="entry name" value="P-loop_NTPase"/>
</dbReference>
<dbReference type="PIRSF" id="PIRSF002773">
    <property type="entry name" value="ABC_prm/ATPase_B"/>
    <property type="match status" value="1"/>
</dbReference>
<evidence type="ECO:0000256" key="7">
    <source>
        <dbReference type="ARBA" id="ARBA00023136"/>
    </source>
</evidence>
<keyword evidence="12" id="KW-1185">Reference proteome</keyword>
<dbReference type="Pfam" id="PF00005">
    <property type="entry name" value="ABC_tran"/>
    <property type="match status" value="1"/>
</dbReference>
<evidence type="ECO:0000256" key="5">
    <source>
        <dbReference type="ARBA" id="ARBA00022840"/>
    </source>
</evidence>
<evidence type="ECO:0000313" key="11">
    <source>
        <dbReference type="EMBL" id="CAK0781738.1"/>
    </source>
</evidence>
<evidence type="ECO:0000256" key="8">
    <source>
        <dbReference type="SAM" id="Phobius"/>
    </source>
</evidence>
<evidence type="ECO:0000256" key="3">
    <source>
        <dbReference type="ARBA" id="ARBA00022692"/>
    </source>
</evidence>
<keyword evidence="3 8" id="KW-0812">Transmembrane</keyword>
<dbReference type="Pfam" id="PF00664">
    <property type="entry name" value="ABC_membrane"/>
    <property type="match status" value="1"/>
</dbReference>
<dbReference type="Gene3D" id="1.20.1560.10">
    <property type="entry name" value="ABC transporter type 1, transmembrane domain"/>
    <property type="match status" value="1"/>
</dbReference>
<feature type="domain" description="ABC transporter" evidence="9">
    <location>
        <begin position="514"/>
        <end position="759"/>
    </location>
</feature>
<feature type="transmembrane region" description="Helical" evidence="8">
    <location>
        <begin position="240"/>
        <end position="262"/>
    </location>
</feature>
<dbReference type="InterPro" id="IPR036640">
    <property type="entry name" value="ABC1_TM_sf"/>
</dbReference>
<dbReference type="GO" id="GO:0005743">
    <property type="term" value="C:mitochondrial inner membrane"/>
    <property type="evidence" value="ECO:0007669"/>
    <property type="project" value="UniProtKB-SubCell"/>
</dbReference>
<gene>
    <name evidence="11" type="ORF">CVIRNUC_005459</name>
</gene>
<dbReference type="SUPFAM" id="SSF52540">
    <property type="entry name" value="P-loop containing nucleoside triphosphate hydrolases"/>
    <property type="match status" value="1"/>
</dbReference>
<keyword evidence="4" id="KW-0547">Nucleotide-binding</keyword>
<dbReference type="EMBL" id="CAUYUE010000006">
    <property type="protein sequence ID" value="CAK0781738.1"/>
    <property type="molecule type" value="Genomic_DNA"/>
</dbReference>
<dbReference type="GO" id="GO:0016887">
    <property type="term" value="F:ATP hydrolysis activity"/>
    <property type="evidence" value="ECO:0007669"/>
    <property type="project" value="InterPro"/>
</dbReference>
<dbReference type="Proteomes" id="UP001314263">
    <property type="component" value="Unassembled WGS sequence"/>
</dbReference>
<dbReference type="PANTHER" id="PTHR43394">
    <property type="entry name" value="ATP-DEPENDENT PERMEASE MDL1, MITOCHONDRIAL"/>
    <property type="match status" value="1"/>
</dbReference>
<feature type="transmembrane region" description="Helical" evidence="8">
    <location>
        <begin position="89"/>
        <end position="114"/>
    </location>
</feature>
<dbReference type="InterPro" id="IPR003593">
    <property type="entry name" value="AAA+_ATPase"/>
</dbReference>
<dbReference type="InterPro" id="IPR011527">
    <property type="entry name" value="ABC1_TM_dom"/>
</dbReference>
<dbReference type="PANTHER" id="PTHR43394:SF19">
    <property type="entry name" value="ABC TRANSPORTER B FAMILY"/>
    <property type="match status" value="1"/>
</dbReference>
<dbReference type="FunFam" id="1.20.1560.10:FF:000215">
    <property type="entry name" value="ABC transporter B family member 4"/>
    <property type="match status" value="1"/>
</dbReference>
<keyword evidence="7 8" id="KW-0472">Membrane</keyword>
<dbReference type="InterPro" id="IPR039421">
    <property type="entry name" value="Type_1_exporter"/>
</dbReference>
<evidence type="ECO:0000313" key="12">
    <source>
        <dbReference type="Proteomes" id="UP001314263"/>
    </source>
</evidence>
<sequence length="801" mass="86250">MGRLAVSAALFSAALIIEAGLVTFLTFWPIGCELRRVDSLLGFLDLYSIDSNLDVWVLMLLHLLALPLCFIRVAGLIRRHRRRYANARMAIYLICYTTQMALLAKAVLVAVFGSDMLSPGRHGESGLIYLFAAILTSLVCVFVEMLSACALVSGWEEGGGRRDEAGEPLLDKTDPAALQRQSTVAMLLSFSAQDTPLLLVAFVAGAVAALGQALIPYYTGLIIDYASIDQRFEDFQRTCLLLVGVAFGTAVFTGIRGGLFTVAMTKLNVRIRTSLFDALLRQEIAFFTSTRTGEITSRLSADTTTVSDQICLNLNVGLRSLTQAAMVLVFMFKASWRLTIITFILIPAIILICKLYGAYYRELAKAVQNELAEANTVAEESLSSMATVRSHAAEDSARAAYQHRLRLFYRLCLKEALGYAAYITCTTFLPNAVNVVTLFYGGNLVLDERMSAGSLVSFMLYVTSLNGALQQLGDVFSAFAAALGAADKVVELIQRAPQMPDPGGLQPGAFSGHLELRGVEFSYPSRPDTRVLSGVSLSVAPGEVVALVGPSGGGKSSIVKLVERFYLPAAGAVLLDGRDVGLYDAKWLKRHVALVAQEPVLFARSVRRNILYGLEIEDGVPAEEVPSSEDVEEAARLANAHDFIMAMPQGYDTDCGEKGVSLSGGQKQRIAIARALVRKPTVLLLDEATSALDSDSEAVVQEALDRMMKDFTVLVIAHRLSTVANADRILVIAKGQVAEQGSHESLAEAGGIYSALVRRQFSKTTSSASLAASGRSSYVNLPSLNTLAPAAGAVPRPKDPL</sequence>
<dbReference type="PROSITE" id="PS50893">
    <property type="entry name" value="ABC_TRANSPORTER_2"/>
    <property type="match status" value="1"/>
</dbReference>
<organism evidence="11 12">
    <name type="scientific">Coccomyxa viridis</name>
    <dbReference type="NCBI Taxonomy" id="1274662"/>
    <lineage>
        <taxon>Eukaryota</taxon>
        <taxon>Viridiplantae</taxon>
        <taxon>Chlorophyta</taxon>
        <taxon>core chlorophytes</taxon>
        <taxon>Trebouxiophyceae</taxon>
        <taxon>Trebouxiophyceae incertae sedis</taxon>
        <taxon>Coccomyxaceae</taxon>
        <taxon>Coccomyxa</taxon>
    </lineage>
</organism>
<dbReference type="AlphaFoldDB" id="A0AAV1I4H2"/>
<dbReference type="SUPFAM" id="SSF90123">
    <property type="entry name" value="ABC transporter transmembrane region"/>
    <property type="match status" value="1"/>
</dbReference>
<feature type="transmembrane region" description="Helical" evidence="8">
    <location>
        <begin position="126"/>
        <end position="152"/>
    </location>
</feature>
<feature type="transmembrane region" description="Helical" evidence="8">
    <location>
        <begin position="197"/>
        <end position="220"/>
    </location>
</feature>